<dbReference type="NCBIfam" id="NF006477">
    <property type="entry name" value="PRK08881.1"/>
    <property type="match status" value="1"/>
</dbReference>
<dbReference type="GO" id="GO:0015935">
    <property type="term" value="C:small ribosomal subunit"/>
    <property type="evidence" value="ECO:0007669"/>
    <property type="project" value="TreeGrafter"/>
</dbReference>
<dbReference type="EMBL" id="FNQV01000012">
    <property type="protein sequence ID" value="SEA58253.1"/>
    <property type="molecule type" value="Genomic_DNA"/>
</dbReference>
<dbReference type="RefSeq" id="WP_092565351.1">
    <property type="nucleotide sequence ID" value="NZ_FNQV01000012.1"/>
</dbReference>
<dbReference type="GO" id="GO:0005737">
    <property type="term" value="C:cytoplasm"/>
    <property type="evidence" value="ECO:0007669"/>
    <property type="project" value="UniProtKB-ARBA"/>
</dbReference>
<keyword evidence="12" id="KW-1185">Reference proteome</keyword>
<comment type="function">
    <text evidence="1 9">Binds 16S rRNA, required for the assembly of 30S particles and may also be responsible for determining the conformation of the 16S rRNA at the A site.</text>
</comment>
<evidence type="ECO:0000256" key="5">
    <source>
        <dbReference type="ARBA" id="ARBA00022980"/>
    </source>
</evidence>
<dbReference type="AlphaFoldDB" id="A0A1H4CD78"/>
<dbReference type="Pfam" id="PF00253">
    <property type="entry name" value="Ribosomal_S14"/>
    <property type="match status" value="1"/>
</dbReference>
<dbReference type="PANTHER" id="PTHR19836">
    <property type="entry name" value="30S RIBOSOMAL PROTEIN S14"/>
    <property type="match status" value="1"/>
</dbReference>
<evidence type="ECO:0000256" key="7">
    <source>
        <dbReference type="ARBA" id="ARBA00035167"/>
    </source>
</evidence>
<evidence type="ECO:0000256" key="3">
    <source>
        <dbReference type="ARBA" id="ARBA00022730"/>
    </source>
</evidence>
<evidence type="ECO:0000256" key="1">
    <source>
        <dbReference type="ARBA" id="ARBA00003686"/>
    </source>
</evidence>
<evidence type="ECO:0000256" key="4">
    <source>
        <dbReference type="ARBA" id="ARBA00022884"/>
    </source>
</evidence>
<feature type="compositionally biased region" description="Basic and acidic residues" evidence="10">
    <location>
        <begin position="61"/>
        <end position="70"/>
    </location>
</feature>
<name>A0A1H4CD78_9ACTO</name>
<comment type="similarity">
    <text evidence="2 9">Belongs to the universal ribosomal protein uS14 family.</text>
</comment>
<organism evidence="11 12">
    <name type="scientific">Bowdeniella nasicola</name>
    <dbReference type="NCBI Taxonomy" id="208480"/>
    <lineage>
        <taxon>Bacteria</taxon>
        <taxon>Bacillati</taxon>
        <taxon>Actinomycetota</taxon>
        <taxon>Actinomycetes</taxon>
        <taxon>Actinomycetales</taxon>
        <taxon>Actinomycetaceae</taxon>
        <taxon>Bowdeniella</taxon>
    </lineage>
</organism>
<sequence>MAKTSKIAKYEQRRKTAARYAARRAELKKASVNPHLSAAEREAAMAALHKLPRDASPTRVRNRDAADGRPRGHLRRFGLSRVRFREMALRGELPGVTKSSW</sequence>
<accession>A0A1H4CD78</accession>
<gene>
    <name evidence="9" type="primary">rpsN</name>
    <name evidence="11" type="ORF">SAMN02910418_01930</name>
</gene>
<evidence type="ECO:0000256" key="9">
    <source>
        <dbReference type="HAMAP-Rule" id="MF_00537"/>
    </source>
</evidence>
<comment type="subunit">
    <text evidence="8 9">Part of the 30S ribosomal subunit. Contacts proteins S3 and S10.</text>
</comment>
<dbReference type="GO" id="GO:0006412">
    <property type="term" value="P:translation"/>
    <property type="evidence" value="ECO:0007669"/>
    <property type="project" value="UniProtKB-UniRule"/>
</dbReference>
<evidence type="ECO:0000256" key="2">
    <source>
        <dbReference type="ARBA" id="ARBA00009083"/>
    </source>
</evidence>
<evidence type="ECO:0000313" key="11">
    <source>
        <dbReference type="EMBL" id="SEA58253.1"/>
    </source>
</evidence>
<dbReference type="GO" id="GO:0003735">
    <property type="term" value="F:structural constituent of ribosome"/>
    <property type="evidence" value="ECO:0007669"/>
    <property type="project" value="InterPro"/>
</dbReference>
<evidence type="ECO:0000256" key="8">
    <source>
        <dbReference type="ARBA" id="ARBA00047110"/>
    </source>
</evidence>
<protein>
    <recommendedName>
        <fullName evidence="7 9">Small ribosomal subunit protein uS14</fullName>
    </recommendedName>
</protein>
<proteinExistence type="inferred from homology"/>
<dbReference type="HAMAP" id="MF_00537">
    <property type="entry name" value="Ribosomal_uS14_1"/>
    <property type="match status" value="1"/>
</dbReference>
<dbReference type="OrthoDB" id="9810484at2"/>
<keyword evidence="3 9" id="KW-0699">rRNA-binding</keyword>
<keyword evidence="4 9" id="KW-0694">RNA-binding</keyword>
<dbReference type="Proteomes" id="UP000199288">
    <property type="component" value="Unassembled WGS sequence"/>
</dbReference>
<dbReference type="GO" id="GO:0019843">
    <property type="term" value="F:rRNA binding"/>
    <property type="evidence" value="ECO:0007669"/>
    <property type="project" value="UniProtKB-UniRule"/>
</dbReference>
<keyword evidence="5 9" id="KW-0689">Ribosomal protein</keyword>
<evidence type="ECO:0000256" key="6">
    <source>
        <dbReference type="ARBA" id="ARBA00023274"/>
    </source>
</evidence>
<feature type="region of interest" description="Disordered" evidence="10">
    <location>
        <begin position="53"/>
        <end position="72"/>
    </location>
</feature>
<dbReference type="InterPro" id="IPR023036">
    <property type="entry name" value="Ribosomal_uS14_bac/plastid"/>
</dbReference>
<dbReference type="Gene3D" id="1.10.287.1480">
    <property type="match status" value="1"/>
</dbReference>
<dbReference type="FunFam" id="1.10.287.1480:FF:000001">
    <property type="entry name" value="30S ribosomal protein S14"/>
    <property type="match status" value="1"/>
</dbReference>
<dbReference type="InterPro" id="IPR001209">
    <property type="entry name" value="Ribosomal_uS14"/>
</dbReference>
<reference evidence="12" key="1">
    <citation type="submission" date="2016-10" db="EMBL/GenBank/DDBJ databases">
        <authorList>
            <person name="Varghese N."/>
            <person name="Submissions S."/>
        </authorList>
    </citation>
    <scope>NUCLEOTIDE SEQUENCE [LARGE SCALE GENOMIC DNA]</scope>
    <source>
        <strain evidence="12">KPR-1</strain>
    </source>
</reference>
<dbReference type="PANTHER" id="PTHR19836:SF23">
    <property type="entry name" value="SMALL RIBOSOMAL SUBUNIT PROTEIN US14A"/>
    <property type="match status" value="1"/>
</dbReference>
<evidence type="ECO:0000313" key="12">
    <source>
        <dbReference type="Proteomes" id="UP000199288"/>
    </source>
</evidence>
<dbReference type="SUPFAM" id="SSF57716">
    <property type="entry name" value="Glucocorticoid receptor-like (DNA-binding domain)"/>
    <property type="match status" value="1"/>
</dbReference>
<keyword evidence="6 9" id="KW-0687">Ribonucleoprotein</keyword>
<evidence type="ECO:0000256" key="10">
    <source>
        <dbReference type="SAM" id="MobiDB-lite"/>
    </source>
</evidence>